<evidence type="ECO:0000313" key="1">
    <source>
        <dbReference type="EMBL" id="KAI9914269.1"/>
    </source>
</evidence>
<dbReference type="Proteomes" id="UP001163321">
    <property type="component" value="Chromosome 3"/>
</dbReference>
<dbReference type="EMBL" id="CM047582">
    <property type="protein sequence ID" value="KAI9914269.1"/>
    <property type="molecule type" value="Genomic_DNA"/>
</dbReference>
<proteinExistence type="predicted"/>
<organism evidence="1 2">
    <name type="scientific">Peronosclerospora sorghi</name>
    <dbReference type="NCBI Taxonomy" id="230839"/>
    <lineage>
        <taxon>Eukaryota</taxon>
        <taxon>Sar</taxon>
        <taxon>Stramenopiles</taxon>
        <taxon>Oomycota</taxon>
        <taxon>Peronosporomycetes</taxon>
        <taxon>Peronosporales</taxon>
        <taxon>Peronosporaceae</taxon>
        <taxon>Peronosclerospora</taxon>
    </lineage>
</organism>
<sequence>MWYVYWLLTQLSFSPINASIFAVLTTCSSNVTLPSMVRRLLETFEEQGHFCLVLELLVTPVLNVERWGPWRRAPGSTRALHQSQPFLKQKTTDIGVWSSKEQG</sequence>
<protein>
    <submittedName>
        <fullName evidence="1">Uncharacterized protein</fullName>
    </submittedName>
</protein>
<keyword evidence="2" id="KW-1185">Reference proteome</keyword>
<accession>A0ACC0W856</accession>
<reference evidence="1 2" key="1">
    <citation type="journal article" date="2022" name="bioRxiv">
        <title>The genome of the oomycete Peronosclerospora sorghi, a cosmopolitan pathogen of maize and sorghum, is inflated with dispersed pseudogenes.</title>
        <authorList>
            <person name="Fletcher K."/>
            <person name="Martin F."/>
            <person name="Isakeit T."/>
            <person name="Cavanaugh K."/>
            <person name="Magill C."/>
            <person name="Michelmore R."/>
        </authorList>
    </citation>
    <scope>NUCLEOTIDE SEQUENCE [LARGE SCALE GENOMIC DNA]</scope>
    <source>
        <strain evidence="1">P6</strain>
    </source>
</reference>
<evidence type="ECO:0000313" key="2">
    <source>
        <dbReference type="Proteomes" id="UP001163321"/>
    </source>
</evidence>
<name>A0ACC0W856_9STRA</name>
<gene>
    <name evidence="1" type="ORF">PsorP6_008443</name>
</gene>
<comment type="caution">
    <text evidence="1">The sequence shown here is derived from an EMBL/GenBank/DDBJ whole genome shotgun (WGS) entry which is preliminary data.</text>
</comment>